<evidence type="ECO:0000313" key="5">
    <source>
        <dbReference type="EMBL" id="TPX11304.1"/>
    </source>
</evidence>
<dbReference type="PANTHER" id="PTHR10039">
    <property type="entry name" value="AMELOGENIN"/>
    <property type="match status" value="1"/>
</dbReference>
<dbReference type="InterPro" id="IPR056693">
    <property type="entry name" value="DUF7791"/>
</dbReference>
<feature type="region of interest" description="Disordered" evidence="2">
    <location>
        <begin position="11"/>
        <end position="39"/>
    </location>
</feature>
<evidence type="ECO:0000259" key="3">
    <source>
        <dbReference type="Pfam" id="PF24883"/>
    </source>
</evidence>
<dbReference type="RefSeq" id="XP_030993015.1">
    <property type="nucleotide sequence ID" value="XM_031133972.1"/>
</dbReference>
<protein>
    <recommendedName>
        <fullName evidence="7">NACHT domain-containing protein</fullName>
    </recommendedName>
</protein>
<evidence type="ECO:0008006" key="7">
    <source>
        <dbReference type="Google" id="ProtNLM"/>
    </source>
</evidence>
<reference evidence="5 6" key="1">
    <citation type="submission" date="2019-06" db="EMBL/GenBank/DDBJ databases">
        <title>Draft genome sequence of the filamentous fungus Phialemoniopsis curvata isolated from diesel fuel.</title>
        <authorList>
            <person name="Varaljay V.A."/>
            <person name="Lyon W.J."/>
            <person name="Crouch A.L."/>
            <person name="Drake C.E."/>
            <person name="Hollomon J.M."/>
            <person name="Nadeau L.J."/>
            <person name="Nunn H.S."/>
            <person name="Stevenson B.S."/>
            <person name="Bojanowski C.L."/>
            <person name="Crookes-Goodson W.J."/>
        </authorList>
    </citation>
    <scope>NUCLEOTIDE SEQUENCE [LARGE SCALE GENOMIC DNA]</scope>
    <source>
        <strain evidence="5 6">D216</strain>
    </source>
</reference>
<name>A0A507AXY4_9PEZI</name>
<dbReference type="InterPro" id="IPR029058">
    <property type="entry name" value="AB_hydrolase_fold"/>
</dbReference>
<dbReference type="Pfam" id="PF24883">
    <property type="entry name" value="NPHP3_N"/>
    <property type="match status" value="1"/>
</dbReference>
<dbReference type="AlphaFoldDB" id="A0A507AXY4"/>
<dbReference type="GeneID" id="41968569"/>
<evidence type="ECO:0000313" key="6">
    <source>
        <dbReference type="Proteomes" id="UP000319257"/>
    </source>
</evidence>
<feature type="compositionally biased region" description="Basic and acidic residues" evidence="2">
    <location>
        <begin position="11"/>
        <end position="30"/>
    </location>
</feature>
<accession>A0A507AXY4</accession>
<evidence type="ECO:0000256" key="1">
    <source>
        <dbReference type="ARBA" id="ARBA00022737"/>
    </source>
</evidence>
<feature type="domain" description="Nephrocystin 3-like N-terminal" evidence="3">
    <location>
        <begin position="354"/>
        <end position="510"/>
    </location>
</feature>
<keyword evidence="6" id="KW-1185">Reference proteome</keyword>
<comment type="caution">
    <text evidence="5">The sequence shown here is derived from an EMBL/GenBank/DDBJ whole genome shotgun (WGS) entry which is preliminary data.</text>
</comment>
<dbReference type="Pfam" id="PF25053">
    <property type="entry name" value="DUF7791"/>
    <property type="match status" value="1"/>
</dbReference>
<dbReference type="Gene3D" id="3.40.50.1820">
    <property type="entry name" value="alpha/beta hydrolase"/>
    <property type="match status" value="1"/>
</dbReference>
<dbReference type="InParanoid" id="A0A507AXY4"/>
<dbReference type="PANTHER" id="PTHR10039:SF5">
    <property type="entry name" value="NACHT DOMAIN-CONTAINING PROTEIN"/>
    <property type="match status" value="1"/>
</dbReference>
<dbReference type="SUPFAM" id="SSF53474">
    <property type="entry name" value="alpha/beta-Hydrolases"/>
    <property type="match status" value="1"/>
</dbReference>
<dbReference type="Proteomes" id="UP000319257">
    <property type="component" value="Unassembled WGS sequence"/>
</dbReference>
<keyword evidence="1" id="KW-0677">Repeat</keyword>
<proteinExistence type="predicted"/>
<sequence length="1125" mass="125772">MGFFRHLFDKRKVQSEPDSSSDNKKSHHDTGASVLFDGTSGEKEGGVDIIFVHGLRGSPIRTWSEGNVCWPRDLLKEDIPNARVITWGYDSGVARPFRYTSLESVYGHAETLLGDISSLRQDTTRPIVFVAHSLGGLVVKDALITASSYHSNSRHTSLGRVFPDTKGILFFGTPHRGSSKESLGEIVASISKLCLHKPNQQLLRTLREDSHILERQRNEFTTISQGISVICVREELPTAIGMLTPEKIVPRESATYDGYNVRRSSIHSDHMGMVRFENREDSRYQRAIGLLAELAATGSQSNKEANSKGGHTDSAILDALFFEGLTTREDNIEDAHDETFQWLLSNTPTDGDEKKPTFVTWINSQQNLLWVSGKAASGKSTLMKFIDRSQSGTINECLASQGVEPIIVRFFFFDRGSDLQKSREGVLRSILFQILSADRSLLEGATRSPKSLMVDRSGGVANVPGYGTLNWDTLRHMFDRVIQAAEERGRAIFLLLDGLDEYRVMDRLQEYSEEDFDLMYDGEDNDAAWGTSAWITAGHREIGLWIKKFRGLNSIKVCFSSRELSVFETLFQGVPRIQVHEHTANDISRVCRDRLATEAPGLTDSDSIVDEITSNARGVFLWEKLVLDRIIEGYINGDTSEELKSTLRSLPKRLGGPNGLYMTMLRRVSKDYQEESSVLFDLVLGVDRVLHIAELFMASDRYMSAAQAREDLPVHQWKSLGDFEAYCKSKSRRLKSRCGGLLEADYAVTFMHQTAKEFISRDYIWRAVFGQARGNDSLATHSALVRGSTHLVKSLSSIELPADFPEGWNTTHRPVVQIRSIMNTLTLVDRGTEDPCVYADLVDNFKRACDLLPSAIRTCFTDLVFDGSDVPKADSLWFDLVLPRDIVPRCKDFNSFAAQYGLSRYLDHKLSAMSNHQRGEETQRLLELSFMVHRAPGADGFIMNVDMPVATMLFSQGASLNPSCRLPWAAAIGLTRQASAWVDLIEAGYGRFVHETDLVPRLHSVGAVSEIGLLWREGYPNWLHLVLLMLSHGAQVDIMASVTFEADISSTSESGGTVELVQVTVASIIESIIELRSWDQADAVNLVKEIHKHTRRNGKPELIRFHKSKDKRQSFQGSDDSGSGS</sequence>
<evidence type="ECO:0000256" key="2">
    <source>
        <dbReference type="SAM" id="MobiDB-lite"/>
    </source>
</evidence>
<dbReference type="OrthoDB" id="5086500at2759"/>
<evidence type="ECO:0000259" key="4">
    <source>
        <dbReference type="Pfam" id="PF25053"/>
    </source>
</evidence>
<dbReference type="EMBL" id="SKBQ01000004">
    <property type="protein sequence ID" value="TPX11304.1"/>
    <property type="molecule type" value="Genomic_DNA"/>
</dbReference>
<organism evidence="5 6">
    <name type="scientific">Thyridium curvatum</name>
    <dbReference type="NCBI Taxonomy" id="1093900"/>
    <lineage>
        <taxon>Eukaryota</taxon>
        <taxon>Fungi</taxon>
        <taxon>Dikarya</taxon>
        <taxon>Ascomycota</taxon>
        <taxon>Pezizomycotina</taxon>
        <taxon>Sordariomycetes</taxon>
        <taxon>Sordariomycetidae</taxon>
        <taxon>Thyridiales</taxon>
        <taxon>Thyridiaceae</taxon>
        <taxon>Thyridium</taxon>
    </lineage>
</organism>
<gene>
    <name evidence="5" type="ORF">E0L32_001122</name>
</gene>
<feature type="domain" description="DUF7791" evidence="4">
    <location>
        <begin position="668"/>
        <end position="767"/>
    </location>
</feature>
<dbReference type="InterPro" id="IPR056884">
    <property type="entry name" value="NPHP3-like_N"/>
</dbReference>